<proteinExistence type="predicted"/>
<name>A0ABU1ZE91_9BURK</name>
<sequence>MQMQGNTILVAGGTRGIGRALAGLLCRMGNEVLVFDSEPRRAQAAARAVPGLRAVELCLEDPWSVAGFCEQLAATCPALNLLVNIDIAFPVRQLPGMGALLAGDDTHERAQARRLGIQHLTGALLSHFRRRGCGSVMNVSVGPVLGLPPARRPDAEGGARACAVSVTKRWARAAIEVTDVGVASPAGTPDAAVRAPAMSRVQWLSSVAHLLAEGLQEDAAVARLGALCPALQPATRESRREAQAATAH</sequence>
<gene>
    <name evidence="1" type="ORF">J2X16_004315</name>
</gene>
<evidence type="ECO:0000313" key="2">
    <source>
        <dbReference type="Proteomes" id="UP001180536"/>
    </source>
</evidence>
<keyword evidence="1" id="KW-0560">Oxidoreductase</keyword>
<accession>A0ABU1ZE91</accession>
<dbReference type="EC" id="1.-.-.-" evidence="1"/>
<dbReference type="Proteomes" id="UP001180536">
    <property type="component" value="Unassembled WGS sequence"/>
</dbReference>
<evidence type="ECO:0000313" key="1">
    <source>
        <dbReference type="EMBL" id="MDR7298947.1"/>
    </source>
</evidence>
<reference evidence="1 2" key="1">
    <citation type="submission" date="2023-07" db="EMBL/GenBank/DDBJ databases">
        <title>Sorghum-associated microbial communities from plants grown in Nebraska, USA.</title>
        <authorList>
            <person name="Schachtman D."/>
        </authorList>
    </citation>
    <scope>NUCLEOTIDE SEQUENCE [LARGE SCALE GENOMIC DNA]</scope>
    <source>
        <strain evidence="1 2">BE310</strain>
    </source>
</reference>
<dbReference type="InterPro" id="IPR002347">
    <property type="entry name" value="SDR_fam"/>
</dbReference>
<dbReference type="InterPro" id="IPR036291">
    <property type="entry name" value="NAD(P)-bd_dom_sf"/>
</dbReference>
<dbReference type="GO" id="GO:0016491">
    <property type="term" value="F:oxidoreductase activity"/>
    <property type="evidence" value="ECO:0007669"/>
    <property type="project" value="UniProtKB-KW"/>
</dbReference>
<protein>
    <submittedName>
        <fullName evidence="1">Oxidoreductase</fullName>
        <ecNumber evidence="1">1.-.-.-</ecNumber>
    </submittedName>
</protein>
<dbReference type="RefSeq" id="WP_310348237.1">
    <property type="nucleotide sequence ID" value="NZ_JAVDXQ010000006.1"/>
</dbReference>
<organism evidence="1 2">
    <name type="scientific">Pelomonas aquatica</name>
    <dbReference type="NCBI Taxonomy" id="431058"/>
    <lineage>
        <taxon>Bacteria</taxon>
        <taxon>Pseudomonadati</taxon>
        <taxon>Pseudomonadota</taxon>
        <taxon>Betaproteobacteria</taxon>
        <taxon>Burkholderiales</taxon>
        <taxon>Sphaerotilaceae</taxon>
        <taxon>Roseateles</taxon>
    </lineage>
</organism>
<comment type="caution">
    <text evidence="1">The sequence shown here is derived from an EMBL/GenBank/DDBJ whole genome shotgun (WGS) entry which is preliminary data.</text>
</comment>
<dbReference type="Pfam" id="PF00106">
    <property type="entry name" value="adh_short"/>
    <property type="match status" value="1"/>
</dbReference>
<keyword evidence="2" id="KW-1185">Reference proteome</keyword>
<dbReference type="Gene3D" id="3.40.50.720">
    <property type="entry name" value="NAD(P)-binding Rossmann-like Domain"/>
    <property type="match status" value="1"/>
</dbReference>
<dbReference type="EMBL" id="JAVDXQ010000006">
    <property type="protein sequence ID" value="MDR7298947.1"/>
    <property type="molecule type" value="Genomic_DNA"/>
</dbReference>
<dbReference type="SUPFAM" id="SSF51735">
    <property type="entry name" value="NAD(P)-binding Rossmann-fold domains"/>
    <property type="match status" value="1"/>
</dbReference>